<protein>
    <recommendedName>
        <fullName evidence="3">Transcriptional coactivator p15 (PC4) C-terminal domain-containing protein</fullName>
    </recommendedName>
</protein>
<feature type="compositionally biased region" description="Acidic residues" evidence="1">
    <location>
        <begin position="151"/>
        <end position="165"/>
    </location>
</feature>
<dbReference type="GO" id="GO:0006355">
    <property type="term" value="P:regulation of DNA-templated transcription"/>
    <property type="evidence" value="ECO:0007669"/>
    <property type="project" value="InterPro"/>
</dbReference>
<evidence type="ECO:0000256" key="1">
    <source>
        <dbReference type="SAM" id="MobiDB-lite"/>
    </source>
</evidence>
<comment type="caution">
    <text evidence="4">The sequence shown here is derived from an EMBL/GenBank/DDBJ whole genome shotgun (WGS) entry which is preliminary data.</text>
</comment>
<feature type="region of interest" description="Disordered" evidence="1">
    <location>
        <begin position="65"/>
        <end position="176"/>
    </location>
</feature>
<feature type="signal peptide" evidence="2">
    <location>
        <begin position="1"/>
        <end position="20"/>
    </location>
</feature>
<dbReference type="Gene3D" id="2.30.31.10">
    <property type="entry name" value="Transcriptional Coactivator Pc4, Chain A"/>
    <property type="match status" value="1"/>
</dbReference>
<evidence type="ECO:0000256" key="2">
    <source>
        <dbReference type="SAM" id="SignalP"/>
    </source>
</evidence>
<organism evidence="4 5">
    <name type="scientific">Rhododendron simsii</name>
    <name type="common">Sims's rhododendron</name>
    <dbReference type="NCBI Taxonomy" id="118357"/>
    <lineage>
        <taxon>Eukaryota</taxon>
        <taxon>Viridiplantae</taxon>
        <taxon>Streptophyta</taxon>
        <taxon>Embryophyta</taxon>
        <taxon>Tracheophyta</taxon>
        <taxon>Spermatophyta</taxon>
        <taxon>Magnoliopsida</taxon>
        <taxon>eudicotyledons</taxon>
        <taxon>Gunneridae</taxon>
        <taxon>Pentapetalae</taxon>
        <taxon>asterids</taxon>
        <taxon>Ericales</taxon>
        <taxon>Ericaceae</taxon>
        <taxon>Ericoideae</taxon>
        <taxon>Rhodoreae</taxon>
        <taxon>Rhododendron</taxon>
    </lineage>
</organism>
<reference evidence="4" key="1">
    <citation type="submission" date="2019-11" db="EMBL/GenBank/DDBJ databases">
        <authorList>
            <person name="Liu Y."/>
            <person name="Hou J."/>
            <person name="Li T.-Q."/>
            <person name="Guan C.-H."/>
            <person name="Wu X."/>
            <person name="Wu H.-Z."/>
            <person name="Ling F."/>
            <person name="Zhang R."/>
            <person name="Shi X.-G."/>
            <person name="Ren J.-P."/>
            <person name="Chen E.-F."/>
            <person name="Sun J.-M."/>
        </authorList>
    </citation>
    <scope>NUCLEOTIDE SEQUENCE</scope>
    <source>
        <strain evidence="4">Adult_tree_wgs_1</strain>
        <tissue evidence="4">Leaves</tissue>
    </source>
</reference>
<evidence type="ECO:0000259" key="3">
    <source>
        <dbReference type="Pfam" id="PF02229"/>
    </source>
</evidence>
<dbReference type="OrthoDB" id="421474at2759"/>
<dbReference type="Pfam" id="PF02229">
    <property type="entry name" value="PC4"/>
    <property type="match status" value="1"/>
</dbReference>
<keyword evidence="5" id="KW-1185">Reference proteome</keyword>
<dbReference type="InterPro" id="IPR009044">
    <property type="entry name" value="ssDNA-bd_transcriptional_reg"/>
</dbReference>
<feature type="domain" description="Transcriptional coactivator p15 (PC4) C-terminal" evidence="3">
    <location>
        <begin position="188"/>
        <end position="224"/>
    </location>
</feature>
<name>A0A834LV35_RHOSS</name>
<proteinExistence type="predicted"/>
<keyword evidence="2" id="KW-0732">Signal</keyword>
<dbReference type="Proteomes" id="UP000626092">
    <property type="component" value="Unassembled WGS sequence"/>
</dbReference>
<dbReference type="SUPFAM" id="SSF54447">
    <property type="entry name" value="ssDNA-binding transcriptional regulator domain"/>
    <property type="match status" value="1"/>
</dbReference>
<dbReference type="EMBL" id="WJXA01000002">
    <property type="protein sequence ID" value="KAF7149670.1"/>
    <property type="molecule type" value="Genomic_DNA"/>
</dbReference>
<dbReference type="InterPro" id="IPR003173">
    <property type="entry name" value="PC4_C"/>
</dbReference>
<accession>A0A834LV35</accession>
<evidence type="ECO:0000313" key="4">
    <source>
        <dbReference type="EMBL" id="KAF7149670.1"/>
    </source>
</evidence>
<dbReference type="PANTHER" id="PTHR47721">
    <property type="entry name" value="OS01G0235100 PROTEIN"/>
    <property type="match status" value="1"/>
</dbReference>
<feature type="chain" id="PRO_5033054466" description="Transcriptional coactivator p15 (PC4) C-terminal domain-containing protein" evidence="2">
    <location>
        <begin position="21"/>
        <end position="283"/>
    </location>
</feature>
<dbReference type="PANTHER" id="PTHR47721:SF2">
    <property type="entry name" value="OS01G0235100 PROTEIN"/>
    <property type="match status" value="1"/>
</dbReference>
<dbReference type="AlphaFoldDB" id="A0A834LV35"/>
<gene>
    <name evidence="4" type="ORF">RHSIM_Rhsim02G0246000</name>
</gene>
<dbReference type="GO" id="GO:0009507">
    <property type="term" value="C:chloroplast"/>
    <property type="evidence" value="ECO:0007669"/>
    <property type="project" value="TreeGrafter"/>
</dbReference>
<sequence length="283" mass="31824">MLILLYVKLLLKLEYRGCEACGREKLEGRCNGEGRIQGRIATVPGFGWWPIKAYRPCPGFVASGGRYGRRGQSMDEVVSGSEGKGVSMATSDKPKSRIPIQNRRNSATDPQIFQHGRDHRVQDPPSRLRAARPRPLPAGPEAVCQDRINDAVEEEEEREGDDDGEGQGKKKRGGGAKEYDDYGDLIICKLSWRRRVTIQDFRGKTLVSIREFYSKDGKDLPSSKETVIFVTVTIDKEKRDNDEQGTTTSLVKRICLTTEQWSSFKMIAAAIEKAIRKMESRLN</sequence>
<feature type="compositionally biased region" description="Polar residues" evidence="1">
    <location>
        <begin position="102"/>
        <end position="111"/>
    </location>
</feature>
<evidence type="ECO:0000313" key="5">
    <source>
        <dbReference type="Proteomes" id="UP000626092"/>
    </source>
</evidence>
<dbReference type="GO" id="GO:0003677">
    <property type="term" value="F:DNA binding"/>
    <property type="evidence" value="ECO:0007669"/>
    <property type="project" value="InterPro"/>
</dbReference>